<dbReference type="Proteomes" id="UP000063965">
    <property type="component" value="Chromosome"/>
</dbReference>
<comment type="pathway">
    <text evidence="10">Cell wall biogenesis; peptidoglycan biosynthesis.</text>
</comment>
<feature type="transmembrane region" description="Helical" evidence="10">
    <location>
        <begin position="315"/>
        <end position="336"/>
    </location>
</feature>
<organism evidence="12 13">
    <name type="scientific">Candidatus Coxiella mudrowiae</name>
    <dbReference type="NCBI Taxonomy" id="2054173"/>
    <lineage>
        <taxon>Bacteria</taxon>
        <taxon>Pseudomonadati</taxon>
        <taxon>Pseudomonadota</taxon>
        <taxon>Gammaproteobacteria</taxon>
        <taxon>Legionellales</taxon>
        <taxon>Coxiellaceae</taxon>
        <taxon>Coxiella</taxon>
    </lineage>
</organism>
<comment type="similarity">
    <text evidence="9 10 11">Belongs to the MurJ/MviN family.</text>
</comment>
<feature type="transmembrane region" description="Helical" evidence="10">
    <location>
        <begin position="356"/>
        <end position="376"/>
    </location>
</feature>
<feature type="transmembrane region" description="Helical" evidence="10">
    <location>
        <begin position="275"/>
        <end position="294"/>
    </location>
</feature>
<keyword evidence="7 10" id="KW-0472">Membrane</keyword>
<evidence type="ECO:0000256" key="9">
    <source>
        <dbReference type="ARBA" id="ARBA00061532"/>
    </source>
</evidence>
<evidence type="ECO:0000313" key="12">
    <source>
        <dbReference type="EMBL" id="AKQ33843.1"/>
    </source>
</evidence>
<feature type="transmembrane region" description="Helical" evidence="10">
    <location>
        <begin position="187"/>
        <end position="211"/>
    </location>
</feature>
<evidence type="ECO:0000256" key="1">
    <source>
        <dbReference type="ARBA" id="ARBA00004651"/>
    </source>
</evidence>
<gene>
    <name evidence="12" type="primary">mviN</name>
    <name evidence="10" type="synonym">murJ</name>
    <name evidence="12" type="ORF">CleRT_12490</name>
</gene>
<dbReference type="NCBIfam" id="TIGR01695">
    <property type="entry name" value="murJ_mviN"/>
    <property type="match status" value="1"/>
</dbReference>
<feature type="transmembrane region" description="Helical" evidence="10">
    <location>
        <begin position="5"/>
        <end position="22"/>
    </location>
</feature>
<evidence type="ECO:0000256" key="3">
    <source>
        <dbReference type="ARBA" id="ARBA00022692"/>
    </source>
</evidence>
<evidence type="ECO:0000256" key="7">
    <source>
        <dbReference type="ARBA" id="ARBA00023136"/>
    </source>
</evidence>
<feature type="transmembrane region" description="Helical" evidence="10">
    <location>
        <begin position="388"/>
        <end position="408"/>
    </location>
</feature>
<evidence type="ECO:0000256" key="5">
    <source>
        <dbReference type="ARBA" id="ARBA00022984"/>
    </source>
</evidence>
<dbReference type="RefSeq" id="WP_048875499.1">
    <property type="nucleotide sequence ID" value="NZ_CP011126.1"/>
</dbReference>
<feature type="transmembrane region" description="Helical" evidence="10">
    <location>
        <begin position="446"/>
        <end position="468"/>
    </location>
</feature>
<dbReference type="PRINTS" id="PR01806">
    <property type="entry name" value="VIRFACTRMVIN"/>
</dbReference>
<evidence type="ECO:0000256" key="8">
    <source>
        <dbReference type="ARBA" id="ARBA00060041"/>
    </source>
</evidence>
<evidence type="ECO:0000256" key="4">
    <source>
        <dbReference type="ARBA" id="ARBA00022960"/>
    </source>
</evidence>
<dbReference type="EMBL" id="CP011126">
    <property type="protein sequence ID" value="AKQ33843.1"/>
    <property type="molecule type" value="Genomic_DNA"/>
</dbReference>
<dbReference type="PANTHER" id="PTHR47019:SF1">
    <property type="entry name" value="LIPID II FLIPPASE MURJ"/>
    <property type="match status" value="1"/>
</dbReference>
<keyword evidence="2 10" id="KW-1003">Cell membrane</keyword>
<evidence type="ECO:0000256" key="2">
    <source>
        <dbReference type="ARBA" id="ARBA00022475"/>
    </source>
</evidence>
<feature type="transmembrane region" description="Helical" evidence="10">
    <location>
        <begin position="231"/>
        <end position="255"/>
    </location>
</feature>
<comment type="function">
    <text evidence="8 10 11">Involved in peptidoglycan biosynthesis. Transports lipid-linked peptidoglycan precursors from the inner to the outer leaflet of the cytoplasmic membrane.</text>
</comment>
<keyword evidence="3 10" id="KW-0812">Transmembrane</keyword>
<dbReference type="Pfam" id="PF03023">
    <property type="entry name" value="MurJ"/>
    <property type="match status" value="1"/>
</dbReference>
<feature type="transmembrane region" description="Helical" evidence="10">
    <location>
        <begin position="414"/>
        <end position="432"/>
    </location>
</feature>
<name>A0ABN4HQF6_9COXI</name>
<evidence type="ECO:0000256" key="6">
    <source>
        <dbReference type="ARBA" id="ARBA00022989"/>
    </source>
</evidence>
<accession>A0ABN4HQF6</accession>
<sequence length="515" mass="56698">MSRKLFKSTFIVSSMTLISRLVGFARDVVLAVIFGAGPAFDAFVVAFKIPNFMRRLFGEGAFAQAFVPVLAEYRIHRSQKEVHQFINAISGSLGTALLVIVALAEIIAPLVIMLFAPGFVRDPVRLTYATHMLRITSPYLLLIALTAFAGATLNMFSRFAVPAFTPVLLNIAMIAVAWLWAPHVSTPIYVLAWGVLIGGLLQLATQLPFLYRLGFLPIPKWWWRDPGVIRVLKLMVPALFGVSVAQISLLIDNFFASFLAAGSISWLYYSDRLTYLPLGVIGVALATVVLPNLSRHHSSQSANAYSATLDWALRMAILIGIPAAVALFILAGPLLATLIYHGAFTAHDVFMTRKSLWVFSIGLPGFMLVKILASAFYSRQNIKTPVKIAATAMGANLILNVLLIHPLAHAGLALATSLASAFNAGLLLYFLLRRSIYRPAPNWSKLIFRLVVANFVMGFVIVWFSGNIGRWLVWSVGERIWHLLVVILLGFFTYLVTLWISGLKLSDLRSPVVID</sequence>
<comment type="subcellular location">
    <subcellularLocation>
        <location evidence="10">Cell inner membrane</location>
        <topology evidence="10">Multi-pass membrane protein</topology>
    </subcellularLocation>
    <subcellularLocation>
        <location evidence="1">Cell membrane</location>
        <topology evidence="1">Multi-pass membrane protein</topology>
    </subcellularLocation>
</comment>
<proteinExistence type="inferred from homology"/>
<feature type="transmembrane region" description="Helical" evidence="10">
    <location>
        <begin position="28"/>
        <end position="47"/>
    </location>
</feature>
<feature type="transmembrane region" description="Helical" evidence="10">
    <location>
        <begin position="136"/>
        <end position="156"/>
    </location>
</feature>
<evidence type="ECO:0000256" key="10">
    <source>
        <dbReference type="HAMAP-Rule" id="MF_02078"/>
    </source>
</evidence>
<keyword evidence="6 10" id="KW-1133">Transmembrane helix</keyword>
<dbReference type="InterPro" id="IPR051050">
    <property type="entry name" value="Lipid_II_flippase_MurJ/MviN"/>
</dbReference>
<protein>
    <recommendedName>
        <fullName evidence="10">Probable lipid II flippase MurJ</fullName>
    </recommendedName>
</protein>
<keyword evidence="10 11" id="KW-0813">Transport</keyword>
<dbReference type="CDD" id="cd13123">
    <property type="entry name" value="MATE_MurJ_like"/>
    <property type="match status" value="1"/>
</dbReference>
<keyword evidence="10 11" id="KW-0961">Cell wall biogenesis/degradation</keyword>
<evidence type="ECO:0000256" key="11">
    <source>
        <dbReference type="PIRNR" id="PIRNR002869"/>
    </source>
</evidence>
<dbReference type="PIRSF" id="PIRSF002869">
    <property type="entry name" value="MviN"/>
    <property type="match status" value="1"/>
</dbReference>
<keyword evidence="13" id="KW-1185">Reference proteome</keyword>
<dbReference type="HAMAP" id="MF_02078">
    <property type="entry name" value="MurJ_MviN"/>
    <property type="match status" value="1"/>
</dbReference>
<keyword evidence="4 10" id="KW-0133">Cell shape</keyword>
<keyword evidence="5 10" id="KW-0573">Peptidoglycan synthesis</keyword>
<dbReference type="InterPro" id="IPR004268">
    <property type="entry name" value="MurJ"/>
</dbReference>
<feature type="transmembrane region" description="Helical" evidence="10">
    <location>
        <begin position="85"/>
        <end position="116"/>
    </location>
</feature>
<reference evidence="12 13" key="1">
    <citation type="journal article" date="2015" name="Genome Biol. Evol.">
        <title>Distinctive Genome Reduction Rates Revealed by Genomic Analyses of Two Coxiella-Like Endosymbionts in Ticks.</title>
        <authorList>
            <person name="Gottlieb Y."/>
            <person name="Lalzar I."/>
            <person name="Klasson L."/>
        </authorList>
    </citation>
    <scope>NUCLEOTIDE SEQUENCE [LARGE SCALE GENOMIC DNA]</scope>
    <source>
        <strain evidence="12 13">CRt</strain>
    </source>
</reference>
<keyword evidence="10" id="KW-0997">Cell inner membrane</keyword>
<feature type="transmembrane region" description="Helical" evidence="10">
    <location>
        <begin position="480"/>
        <end position="500"/>
    </location>
</feature>
<dbReference type="PANTHER" id="PTHR47019">
    <property type="entry name" value="LIPID II FLIPPASE MURJ"/>
    <property type="match status" value="1"/>
</dbReference>
<feature type="transmembrane region" description="Helical" evidence="10">
    <location>
        <begin position="163"/>
        <end position="181"/>
    </location>
</feature>
<evidence type="ECO:0000313" key="13">
    <source>
        <dbReference type="Proteomes" id="UP000063965"/>
    </source>
</evidence>